<comment type="caution">
    <text evidence="2">The sequence shown here is derived from an EMBL/GenBank/DDBJ whole genome shotgun (WGS) entry which is preliminary data.</text>
</comment>
<dbReference type="AlphaFoldDB" id="A0A0F9X914"/>
<feature type="region of interest" description="Disordered" evidence="1">
    <location>
        <begin position="1"/>
        <end position="60"/>
    </location>
</feature>
<name>A0A0F9X914_TRIHA</name>
<sequence>MPLPKNSFSDTTPGSPGYDALHSSPGDYTPPIPPNTPGSPDFEKLDAGLGHDSADESLPGSSVYERLPAKVKTGFGTFDAIVNRLTMMIDDPPPGATLSELLRGAISQLKHVTAFDAQMLEQLSTPTTEKEREDILVQYRSEAERRRMNLERLLLEVPARYSTPEVNHRKEN</sequence>
<reference evidence="3" key="1">
    <citation type="journal article" date="2015" name="Genome Announc.">
        <title>Draft whole-genome sequence of the biocontrol agent Trichoderma harzianum T6776.</title>
        <authorList>
            <person name="Baroncelli R."/>
            <person name="Piaggeschi G."/>
            <person name="Fiorini L."/>
            <person name="Bertolini E."/>
            <person name="Zapparata A."/>
            <person name="Pe M.E."/>
            <person name="Sarrocco S."/>
            <person name="Vannacci G."/>
        </authorList>
    </citation>
    <scope>NUCLEOTIDE SEQUENCE [LARGE SCALE GENOMIC DNA]</scope>
    <source>
        <strain evidence="3">T6776</strain>
    </source>
</reference>
<feature type="compositionally biased region" description="Pro residues" evidence="1">
    <location>
        <begin position="28"/>
        <end position="37"/>
    </location>
</feature>
<dbReference type="EMBL" id="JOKZ01000598">
    <property type="protein sequence ID" value="KKO97267.1"/>
    <property type="molecule type" value="Genomic_DNA"/>
</dbReference>
<evidence type="ECO:0000256" key="1">
    <source>
        <dbReference type="SAM" id="MobiDB-lite"/>
    </source>
</evidence>
<organism evidence="2 3">
    <name type="scientific">Trichoderma harzianum</name>
    <name type="common">Hypocrea lixii</name>
    <dbReference type="NCBI Taxonomy" id="5544"/>
    <lineage>
        <taxon>Eukaryota</taxon>
        <taxon>Fungi</taxon>
        <taxon>Dikarya</taxon>
        <taxon>Ascomycota</taxon>
        <taxon>Pezizomycotina</taxon>
        <taxon>Sordariomycetes</taxon>
        <taxon>Hypocreomycetidae</taxon>
        <taxon>Hypocreales</taxon>
        <taxon>Hypocreaceae</taxon>
        <taxon>Trichoderma</taxon>
    </lineage>
</organism>
<evidence type="ECO:0000313" key="2">
    <source>
        <dbReference type="EMBL" id="KKO97267.1"/>
    </source>
</evidence>
<dbReference type="Proteomes" id="UP000034112">
    <property type="component" value="Unassembled WGS sequence"/>
</dbReference>
<gene>
    <name evidence="2" type="ORF">THAR02_10628</name>
</gene>
<evidence type="ECO:0000313" key="3">
    <source>
        <dbReference type="Proteomes" id="UP000034112"/>
    </source>
</evidence>
<proteinExistence type="predicted"/>
<accession>A0A0F9X914</accession>
<feature type="compositionally biased region" description="Polar residues" evidence="1">
    <location>
        <begin position="1"/>
        <end position="14"/>
    </location>
</feature>
<protein>
    <submittedName>
        <fullName evidence="2">Uncharacterized protein</fullName>
    </submittedName>
</protein>